<sequence length="135" mass="14730">MPGNPEMPKYPKGLKAAGRRFWREVFSTYYLTASPEEMFLVEEAARTADVVARLQGVVDTAQSLRTRGSRGQDVAIPELDALRAYRAQFAALLKQLDFPAPLDEDTADESNNGPMSRSAAGKAGAAARWGNRKGL</sequence>
<dbReference type="PATRIC" id="fig|1299321.3.peg.1434"/>
<evidence type="ECO:0008006" key="4">
    <source>
        <dbReference type="Google" id="ProtNLM"/>
    </source>
</evidence>
<protein>
    <recommendedName>
        <fullName evidence="4">Terminase small subunit</fullName>
    </recommendedName>
</protein>
<gene>
    <name evidence="2" type="ORF">I540_1498</name>
</gene>
<feature type="compositionally biased region" description="Low complexity" evidence="1">
    <location>
        <begin position="119"/>
        <end position="129"/>
    </location>
</feature>
<dbReference type="EMBL" id="JAOJ01000002">
    <property type="protein sequence ID" value="EUA69974.1"/>
    <property type="molecule type" value="Genomic_DNA"/>
</dbReference>
<evidence type="ECO:0000313" key="2">
    <source>
        <dbReference type="EMBL" id="EUA69974.1"/>
    </source>
</evidence>
<accession>X8DNI7</accession>
<name>X8DNI7_9MYCO</name>
<evidence type="ECO:0000313" key="3">
    <source>
        <dbReference type="Proteomes" id="UP000023351"/>
    </source>
</evidence>
<dbReference type="AlphaFoldDB" id="X8DNI7"/>
<proteinExistence type="predicted"/>
<comment type="caution">
    <text evidence="2">The sequence shown here is derived from an EMBL/GenBank/DDBJ whole genome shotgun (WGS) entry which is preliminary data.</text>
</comment>
<reference evidence="2 3" key="1">
    <citation type="submission" date="2013-12" db="EMBL/GenBank/DDBJ databases">
        <authorList>
            <person name="Zelazny A."/>
            <person name="Olivier K."/>
            <person name="Holland S."/>
            <person name="Lenaerts A."/>
            <person name="Ordway D."/>
            <person name="DeGroote M.A."/>
            <person name="Parker T."/>
            <person name="Sizemore C."/>
            <person name="Tallon L.J."/>
            <person name="Sadzewicz L.K."/>
            <person name="Sengamalay N."/>
            <person name="Fraser C.M."/>
            <person name="Hine E."/>
            <person name="Shefchek K.A."/>
            <person name="Das S.P."/>
            <person name="Tettelin H."/>
        </authorList>
    </citation>
    <scope>NUCLEOTIDE SEQUENCE [LARGE SCALE GENOMIC DNA]</scope>
    <source>
        <strain evidence="2 3">1513</strain>
    </source>
</reference>
<organism evidence="2 3">
    <name type="scientific">Mycobacteroides abscessus subsp. bolletii 1513</name>
    <dbReference type="NCBI Taxonomy" id="1299321"/>
    <lineage>
        <taxon>Bacteria</taxon>
        <taxon>Bacillati</taxon>
        <taxon>Actinomycetota</taxon>
        <taxon>Actinomycetes</taxon>
        <taxon>Mycobacteriales</taxon>
        <taxon>Mycobacteriaceae</taxon>
        <taxon>Mycobacteroides</taxon>
        <taxon>Mycobacteroides abscessus</taxon>
    </lineage>
</organism>
<feature type="region of interest" description="Disordered" evidence="1">
    <location>
        <begin position="101"/>
        <end position="135"/>
    </location>
</feature>
<evidence type="ECO:0000256" key="1">
    <source>
        <dbReference type="SAM" id="MobiDB-lite"/>
    </source>
</evidence>
<dbReference type="Proteomes" id="UP000023351">
    <property type="component" value="Unassembled WGS sequence"/>
</dbReference>